<organism evidence="1 2">
    <name type="scientific">Glossina pallidipes</name>
    <name type="common">Tsetse fly</name>
    <dbReference type="NCBI Taxonomy" id="7398"/>
    <lineage>
        <taxon>Eukaryota</taxon>
        <taxon>Metazoa</taxon>
        <taxon>Ecdysozoa</taxon>
        <taxon>Arthropoda</taxon>
        <taxon>Hexapoda</taxon>
        <taxon>Insecta</taxon>
        <taxon>Pterygota</taxon>
        <taxon>Neoptera</taxon>
        <taxon>Endopterygota</taxon>
        <taxon>Diptera</taxon>
        <taxon>Brachycera</taxon>
        <taxon>Muscomorpha</taxon>
        <taxon>Hippoboscoidea</taxon>
        <taxon>Glossinidae</taxon>
        <taxon>Glossina</taxon>
    </lineage>
</organism>
<proteinExistence type="predicted"/>
<keyword evidence="2" id="KW-1185">Reference proteome</keyword>
<evidence type="ECO:0000313" key="2">
    <source>
        <dbReference type="Proteomes" id="UP000092445"/>
    </source>
</evidence>
<dbReference type="Proteomes" id="UP000092445">
    <property type="component" value="Unassembled WGS sequence"/>
</dbReference>
<dbReference type="AlphaFoldDB" id="A0A1A9ZE25"/>
<accession>A0A1A9ZE25</accession>
<sequence length="82" mass="9915">MMQIILEWEKVPRTIGIFRIQEVEEQIILIIRRCYLLQQQLKINSGQPRGEYQDLKIFLFEYCDRSSLKAATRPKLIKLKYK</sequence>
<name>A0A1A9ZE25_GLOPL</name>
<reference evidence="1" key="2">
    <citation type="submission" date="2020-05" db="UniProtKB">
        <authorList>
            <consortium name="EnsemblMetazoa"/>
        </authorList>
    </citation>
    <scope>IDENTIFICATION</scope>
    <source>
        <strain evidence="1">IAEA</strain>
    </source>
</reference>
<reference evidence="2" key="1">
    <citation type="submission" date="2014-03" db="EMBL/GenBank/DDBJ databases">
        <authorList>
            <person name="Aksoy S."/>
            <person name="Warren W."/>
            <person name="Wilson R.K."/>
        </authorList>
    </citation>
    <scope>NUCLEOTIDE SEQUENCE [LARGE SCALE GENOMIC DNA]</scope>
    <source>
        <strain evidence="2">IAEA</strain>
    </source>
</reference>
<dbReference type="EnsemblMetazoa" id="GPAI011802-RA">
    <property type="protein sequence ID" value="GPAI011802-PA"/>
    <property type="gene ID" value="GPAI011802"/>
</dbReference>
<dbReference type="VEuPathDB" id="VectorBase:GPAI011802"/>
<evidence type="ECO:0000313" key="1">
    <source>
        <dbReference type="EnsemblMetazoa" id="GPAI011802-PA"/>
    </source>
</evidence>
<protein>
    <submittedName>
        <fullName evidence="1">Uncharacterized protein</fullName>
    </submittedName>
</protein>